<evidence type="ECO:0000256" key="2">
    <source>
        <dbReference type="SAM" id="SignalP"/>
    </source>
</evidence>
<feature type="chain" id="PRO_5047538565" evidence="2">
    <location>
        <begin position="27"/>
        <end position="606"/>
    </location>
</feature>
<accession>A0ABV6YKP0</accession>
<evidence type="ECO:0000256" key="1">
    <source>
        <dbReference type="SAM" id="Phobius"/>
    </source>
</evidence>
<comment type="caution">
    <text evidence="3">The sequence shown here is derived from an EMBL/GenBank/DDBJ whole genome shotgun (WGS) entry which is preliminary data.</text>
</comment>
<organism evidence="3 4">
    <name type="scientific">Eiseniibacteriota bacterium</name>
    <dbReference type="NCBI Taxonomy" id="2212470"/>
    <lineage>
        <taxon>Bacteria</taxon>
        <taxon>Candidatus Eiseniibacteriota</taxon>
    </lineage>
</organism>
<gene>
    <name evidence="3" type="ORF">ACFL6M_04805</name>
</gene>
<dbReference type="Gene3D" id="2.130.10.10">
    <property type="entry name" value="YVTN repeat-like/Quinoprotein amine dehydrogenase"/>
    <property type="match status" value="1"/>
</dbReference>
<protein>
    <submittedName>
        <fullName evidence="3">YncE family protein</fullName>
    </submittedName>
</protein>
<sequence>MNRRCLLTVMMLLVPIVSSLPATSMAKSLYAIADINEHPLTPINAYRLNGNWLILQSQLHVDDHGDGAVGLAVYEDWLDTTRSMLFVTFEGSNTVGMVDPLSMIYEGDVTASGASNLAGIVVDHNRDKVYTVDRATANLYVYDWNPVTRQLMLETSLQLTGVSTAYGIALDENMDLLYVSDLDYDVNVFNTSDWTPAMPATITFTSHVSTNVAIKESDYVYSGSLLSAEDKCLCRYNLATSAEDLAVDIKALTGQRDDTVLGLAVDQRTGYVYVSTGNAYGRLHCSDQIMVFDADLNLLSETGDIGNPTGICLPDSIGFEPTPPESLVTMQEGPYMNLTGQTAYDLTLILDGSQDVVDGILNDPFEHYTITRDSISGRVFVHWDGGSVPSFGLARACVTVRHPGPGRRFTLERVALPGIGAYWTDANGYFIGRCASFLGFRVARYDPVIHAVVAHDWRVWEGEGFPPEPGDGPGAPLGPVSGTDVRYAVSDVARPFEDLNDSLLVHPSLSWQSLDDFVLTHGESVTYELTLPVREDQFILFRYTATGEGLSAGKMIQVPMYLVPGALAHEVPTLSTLGLIVLVVALVFGAVLMLSRRRQAGWGKVR</sequence>
<evidence type="ECO:0000313" key="3">
    <source>
        <dbReference type="EMBL" id="MFC1572901.1"/>
    </source>
</evidence>
<keyword evidence="1" id="KW-0812">Transmembrane</keyword>
<keyword evidence="4" id="KW-1185">Reference proteome</keyword>
<keyword evidence="2" id="KW-0732">Signal</keyword>
<feature type="transmembrane region" description="Helical" evidence="1">
    <location>
        <begin position="574"/>
        <end position="594"/>
    </location>
</feature>
<evidence type="ECO:0000313" key="4">
    <source>
        <dbReference type="Proteomes" id="UP001593833"/>
    </source>
</evidence>
<dbReference type="InterPro" id="IPR015943">
    <property type="entry name" value="WD40/YVTN_repeat-like_dom_sf"/>
</dbReference>
<keyword evidence="1" id="KW-0472">Membrane</keyword>
<dbReference type="EMBL" id="JBHPKH010000049">
    <property type="protein sequence ID" value="MFC1572901.1"/>
    <property type="molecule type" value="Genomic_DNA"/>
</dbReference>
<proteinExistence type="predicted"/>
<reference evidence="3 4" key="1">
    <citation type="submission" date="2024-09" db="EMBL/GenBank/DDBJ databases">
        <authorList>
            <person name="D'Angelo T."/>
        </authorList>
    </citation>
    <scope>NUCLEOTIDE SEQUENCE [LARGE SCALE GENOMIC DNA]</scope>
    <source>
        <strain evidence="3">SAG AM-320-E07</strain>
    </source>
</reference>
<dbReference type="SUPFAM" id="SSF63829">
    <property type="entry name" value="Calcium-dependent phosphotriesterase"/>
    <property type="match status" value="1"/>
</dbReference>
<dbReference type="Proteomes" id="UP001593833">
    <property type="component" value="Unassembled WGS sequence"/>
</dbReference>
<feature type="signal peptide" evidence="2">
    <location>
        <begin position="1"/>
        <end position="26"/>
    </location>
</feature>
<keyword evidence="1" id="KW-1133">Transmembrane helix</keyword>
<name>A0ABV6YKP0_UNCEI</name>